<dbReference type="InterPro" id="IPR034756">
    <property type="entry name" value="T2SSM_b"/>
</dbReference>
<evidence type="ECO:0000256" key="1">
    <source>
        <dbReference type="SAM" id="Phobius"/>
    </source>
</evidence>
<organism evidence="2 3">
    <name type="scientific">Acidiphilium rubrum</name>
    <dbReference type="NCBI Taxonomy" id="526"/>
    <lineage>
        <taxon>Bacteria</taxon>
        <taxon>Pseudomonadati</taxon>
        <taxon>Pseudomonadota</taxon>
        <taxon>Alphaproteobacteria</taxon>
        <taxon>Acetobacterales</taxon>
        <taxon>Acidocellaceae</taxon>
        <taxon>Acidiphilium</taxon>
    </lineage>
</organism>
<dbReference type="RefSeq" id="WP_029312889.1">
    <property type="nucleotide sequence ID" value="NZ_FTNE01000001.1"/>
</dbReference>
<evidence type="ECO:0000313" key="2">
    <source>
        <dbReference type="EMBL" id="SIQ10547.1"/>
    </source>
</evidence>
<keyword evidence="3" id="KW-1185">Reference proteome</keyword>
<dbReference type="InterPro" id="IPR014717">
    <property type="entry name" value="Transl_elong_EF1B/ribsomal_bS6"/>
</dbReference>
<evidence type="ECO:0000313" key="3">
    <source>
        <dbReference type="Proteomes" id="UP000186308"/>
    </source>
</evidence>
<keyword evidence="1" id="KW-0812">Transmembrane</keyword>
<name>A0A8G2FCT7_ACIRU</name>
<dbReference type="Proteomes" id="UP000186308">
    <property type="component" value="Unassembled WGS sequence"/>
</dbReference>
<dbReference type="NCBIfam" id="NF040576">
    <property type="entry name" value="T2SS_GspM_XpsM"/>
    <property type="match status" value="1"/>
</dbReference>
<dbReference type="Gene3D" id="3.30.70.60">
    <property type="match status" value="1"/>
</dbReference>
<dbReference type="Pfam" id="PF10741">
    <property type="entry name" value="T2SSM_b"/>
    <property type="match status" value="1"/>
</dbReference>
<comment type="caution">
    <text evidence="2">The sequence shown here is derived from an EMBL/GenBank/DDBJ whole genome shotgun (WGS) entry which is preliminary data.</text>
</comment>
<accession>A0A8G2FCT7</accession>
<gene>
    <name evidence="2" type="ORF">SAMN05421828_101290</name>
</gene>
<dbReference type="AlphaFoldDB" id="A0A8G2FCT7"/>
<feature type="transmembrane region" description="Helical" evidence="1">
    <location>
        <begin position="22"/>
        <end position="44"/>
    </location>
</feature>
<dbReference type="EMBL" id="FTNE01000001">
    <property type="protein sequence ID" value="SIQ10547.1"/>
    <property type="molecule type" value="Genomic_DNA"/>
</dbReference>
<protein>
    <submittedName>
        <fullName evidence="2">General secretion pathway protein M</fullName>
    </submittedName>
</protein>
<reference evidence="2 3" key="1">
    <citation type="submission" date="2017-01" db="EMBL/GenBank/DDBJ databases">
        <authorList>
            <person name="Varghese N."/>
            <person name="Submissions S."/>
        </authorList>
    </citation>
    <scope>NUCLEOTIDE SEQUENCE [LARGE SCALE GENOMIC DNA]</scope>
    <source>
        <strain evidence="2 3">ATCC 35905</strain>
    </source>
</reference>
<keyword evidence="1" id="KW-0472">Membrane</keyword>
<proteinExistence type="predicted"/>
<keyword evidence="1" id="KW-1133">Transmembrane helix</keyword>
<sequence>MARARLIDGGRLDLPTGRAGQAAALGLTLAGLLVVWFGLIAPGLSRYDARAQRIAERRLMIAHERALIAALPALQRRIIALRRGDIATTALLTGGSDAVAGAALQGDVQALALRQGITLDSAEILTTVKTGDVRRIPLRISLTTDYPRLIALLGAIGAAAPRMLVDDLSLHATGLPDPGRDLPIRASFTISAFRAAQPR</sequence>